<evidence type="ECO:0000256" key="1">
    <source>
        <dbReference type="SAM" id="MobiDB-lite"/>
    </source>
</evidence>
<comment type="caution">
    <text evidence="2">The sequence shown here is derived from an EMBL/GenBank/DDBJ whole genome shotgun (WGS) entry which is preliminary data.</text>
</comment>
<feature type="compositionally biased region" description="Basic and acidic residues" evidence="1">
    <location>
        <begin position="49"/>
        <end position="60"/>
    </location>
</feature>
<organism evidence="2 3">
    <name type="scientific">Agromyces bauzanensis</name>
    <dbReference type="NCBI Taxonomy" id="1308924"/>
    <lineage>
        <taxon>Bacteria</taxon>
        <taxon>Bacillati</taxon>
        <taxon>Actinomycetota</taxon>
        <taxon>Actinomycetes</taxon>
        <taxon>Micrococcales</taxon>
        <taxon>Microbacteriaceae</taxon>
        <taxon>Agromyces</taxon>
    </lineage>
</organism>
<evidence type="ECO:0000313" key="2">
    <source>
        <dbReference type="EMBL" id="GGJ95236.1"/>
    </source>
</evidence>
<sequence length="60" mass="6396">MNGASGPAITTLLTLLTDRDIIALPSIGRHNDHTVSPHIVMPTFTGYPPRDDKGPQETSA</sequence>
<name>A0A917PX00_9MICO</name>
<proteinExistence type="predicted"/>
<reference evidence="2" key="1">
    <citation type="journal article" date="2014" name="Int. J. Syst. Evol. Microbiol.">
        <title>Complete genome sequence of Corynebacterium casei LMG S-19264T (=DSM 44701T), isolated from a smear-ripened cheese.</title>
        <authorList>
            <consortium name="US DOE Joint Genome Institute (JGI-PGF)"/>
            <person name="Walter F."/>
            <person name="Albersmeier A."/>
            <person name="Kalinowski J."/>
            <person name="Ruckert C."/>
        </authorList>
    </citation>
    <scope>NUCLEOTIDE SEQUENCE</scope>
    <source>
        <strain evidence="2">CGMCC 1.8984</strain>
    </source>
</reference>
<reference evidence="2" key="2">
    <citation type="submission" date="2020-09" db="EMBL/GenBank/DDBJ databases">
        <authorList>
            <person name="Sun Q."/>
            <person name="Zhou Y."/>
        </authorList>
    </citation>
    <scope>NUCLEOTIDE SEQUENCE</scope>
    <source>
        <strain evidence="2">CGMCC 1.8984</strain>
    </source>
</reference>
<keyword evidence="3" id="KW-1185">Reference proteome</keyword>
<dbReference type="EMBL" id="BMMD01000081">
    <property type="protein sequence ID" value="GGJ95236.1"/>
    <property type="molecule type" value="Genomic_DNA"/>
</dbReference>
<protein>
    <submittedName>
        <fullName evidence="2">Uncharacterized protein</fullName>
    </submittedName>
</protein>
<dbReference type="AlphaFoldDB" id="A0A917PX00"/>
<gene>
    <name evidence="2" type="ORF">GCM10011372_36780</name>
</gene>
<dbReference type="Proteomes" id="UP000636956">
    <property type="component" value="Unassembled WGS sequence"/>
</dbReference>
<accession>A0A917PX00</accession>
<feature type="region of interest" description="Disordered" evidence="1">
    <location>
        <begin position="28"/>
        <end position="60"/>
    </location>
</feature>
<evidence type="ECO:0000313" key="3">
    <source>
        <dbReference type="Proteomes" id="UP000636956"/>
    </source>
</evidence>